<dbReference type="InterPro" id="IPR006690">
    <property type="entry name" value="OMPA-like_CS"/>
</dbReference>
<keyword evidence="2 4" id="KW-0472">Membrane</keyword>
<dbReference type="RefSeq" id="WP_377713081.1">
    <property type="nucleotide sequence ID" value="NZ_JBHTJM010000002.1"/>
</dbReference>
<feature type="signal peptide" evidence="5">
    <location>
        <begin position="1"/>
        <end position="21"/>
    </location>
</feature>
<feature type="chain" id="PRO_5047029988" evidence="5">
    <location>
        <begin position="22"/>
        <end position="372"/>
    </location>
</feature>
<protein>
    <submittedName>
        <fullName evidence="7">OmpA family protein</fullName>
    </submittedName>
</protein>
<reference evidence="8" key="1">
    <citation type="journal article" date="2019" name="Int. J. Syst. Evol. Microbiol.">
        <title>The Global Catalogue of Microorganisms (GCM) 10K type strain sequencing project: providing services to taxonomists for standard genome sequencing and annotation.</title>
        <authorList>
            <consortium name="The Broad Institute Genomics Platform"/>
            <consortium name="The Broad Institute Genome Sequencing Center for Infectious Disease"/>
            <person name="Wu L."/>
            <person name="Ma J."/>
        </authorList>
    </citation>
    <scope>NUCLEOTIDE SEQUENCE [LARGE SCALE GENOMIC DNA]</scope>
    <source>
        <strain evidence="8">CCUG 62114</strain>
    </source>
</reference>
<comment type="caution">
    <text evidence="7">The sequence shown here is derived from an EMBL/GenBank/DDBJ whole genome shotgun (WGS) entry which is preliminary data.</text>
</comment>
<dbReference type="InterPro" id="IPR006665">
    <property type="entry name" value="OmpA-like"/>
</dbReference>
<dbReference type="EMBL" id="JBHTJM010000002">
    <property type="protein sequence ID" value="MFD0962927.1"/>
    <property type="molecule type" value="Genomic_DNA"/>
</dbReference>
<keyword evidence="5" id="KW-0732">Signal</keyword>
<dbReference type="SUPFAM" id="SSF103088">
    <property type="entry name" value="OmpA-like"/>
    <property type="match status" value="1"/>
</dbReference>
<name>A0ABW3I009_9FLAO</name>
<dbReference type="PRINTS" id="PR01021">
    <property type="entry name" value="OMPADOMAIN"/>
</dbReference>
<sequence length="372" mass="41584">MNKIKYKLWMLSFFTMITGFSQDSFTGNLFVHSENTGGGIALFKNKVFTANEVISTEQLNKGDACIVFAESSSWESETETGYVDGFVLSKQETFVFPVGGNGKRMPVKASNAKNLKVAYITNDSSFDLPNEGASVQLLNNSEYWVVQGKEPTNLSFLWKNISVQDLNITDINELKVIGFKDSKWELLPSSVDSNLFNGTDSKGNLLNETSTLQKGAVSTSNLVVPNDYLAFSIGIVSNSLNNRLTENKEKSSLDLTNYTKIKSIHFPFKEFNVTRYSTNLLEKLSSTLKDKNVKIKLIGHTDGFGSSNYNHSLGEKRAASVKSMLESYGVHFIEVEVISKGKKEAKYDCEQLDCNSRETIEDRRVDIYILDK</sequence>
<keyword evidence="3" id="KW-0998">Cell outer membrane</keyword>
<dbReference type="InterPro" id="IPR036737">
    <property type="entry name" value="OmpA-like_sf"/>
</dbReference>
<dbReference type="Proteomes" id="UP001596997">
    <property type="component" value="Unassembled WGS sequence"/>
</dbReference>
<evidence type="ECO:0000256" key="1">
    <source>
        <dbReference type="ARBA" id="ARBA00004442"/>
    </source>
</evidence>
<dbReference type="Gene3D" id="3.30.1330.60">
    <property type="entry name" value="OmpA-like domain"/>
    <property type="match status" value="1"/>
</dbReference>
<evidence type="ECO:0000313" key="7">
    <source>
        <dbReference type="EMBL" id="MFD0962927.1"/>
    </source>
</evidence>
<evidence type="ECO:0000256" key="2">
    <source>
        <dbReference type="ARBA" id="ARBA00023136"/>
    </source>
</evidence>
<proteinExistence type="predicted"/>
<evidence type="ECO:0000259" key="6">
    <source>
        <dbReference type="PROSITE" id="PS51123"/>
    </source>
</evidence>
<dbReference type="PROSITE" id="PS01068">
    <property type="entry name" value="OMPA_1"/>
    <property type="match status" value="1"/>
</dbReference>
<accession>A0ABW3I009</accession>
<dbReference type="PANTHER" id="PTHR30329:SF21">
    <property type="entry name" value="LIPOPROTEIN YIAD-RELATED"/>
    <property type="match status" value="1"/>
</dbReference>
<evidence type="ECO:0000256" key="3">
    <source>
        <dbReference type="ARBA" id="ARBA00023237"/>
    </source>
</evidence>
<dbReference type="CDD" id="cd07185">
    <property type="entry name" value="OmpA_C-like"/>
    <property type="match status" value="1"/>
</dbReference>
<keyword evidence="8" id="KW-1185">Reference proteome</keyword>
<dbReference type="PANTHER" id="PTHR30329">
    <property type="entry name" value="STATOR ELEMENT OF FLAGELLAR MOTOR COMPLEX"/>
    <property type="match status" value="1"/>
</dbReference>
<comment type="subcellular location">
    <subcellularLocation>
        <location evidence="1">Cell outer membrane</location>
    </subcellularLocation>
</comment>
<evidence type="ECO:0000256" key="4">
    <source>
        <dbReference type="PROSITE-ProRule" id="PRU00473"/>
    </source>
</evidence>
<dbReference type="InterPro" id="IPR050330">
    <property type="entry name" value="Bact_OuterMem_StrucFunc"/>
</dbReference>
<dbReference type="Pfam" id="PF00691">
    <property type="entry name" value="OmpA"/>
    <property type="match status" value="1"/>
</dbReference>
<dbReference type="PROSITE" id="PS51123">
    <property type="entry name" value="OMPA_2"/>
    <property type="match status" value="1"/>
</dbReference>
<dbReference type="InterPro" id="IPR006664">
    <property type="entry name" value="OMP_bac"/>
</dbReference>
<organism evidence="7 8">
    <name type="scientific">Pseudofulvibacter geojedonensis</name>
    <dbReference type="NCBI Taxonomy" id="1123758"/>
    <lineage>
        <taxon>Bacteria</taxon>
        <taxon>Pseudomonadati</taxon>
        <taxon>Bacteroidota</taxon>
        <taxon>Flavobacteriia</taxon>
        <taxon>Flavobacteriales</taxon>
        <taxon>Flavobacteriaceae</taxon>
        <taxon>Pseudofulvibacter</taxon>
    </lineage>
</organism>
<evidence type="ECO:0000256" key="5">
    <source>
        <dbReference type="SAM" id="SignalP"/>
    </source>
</evidence>
<gene>
    <name evidence="7" type="ORF">ACFQ1O_02795</name>
</gene>
<feature type="domain" description="OmpA-like" evidence="6">
    <location>
        <begin position="253"/>
        <end position="372"/>
    </location>
</feature>
<evidence type="ECO:0000313" key="8">
    <source>
        <dbReference type="Proteomes" id="UP001596997"/>
    </source>
</evidence>